<evidence type="ECO:0000313" key="2">
    <source>
        <dbReference type="Proteomes" id="UP000032142"/>
    </source>
</evidence>
<comment type="caution">
    <text evidence="1">The sequence shown here is derived from an EMBL/GenBank/DDBJ whole genome shotgun (WGS) entry which is preliminary data.</text>
</comment>
<keyword evidence="2" id="KW-1185">Reference proteome</keyword>
<evidence type="ECO:0000313" key="1">
    <source>
        <dbReference type="EMBL" id="KHG02543.1"/>
    </source>
</evidence>
<reference evidence="2" key="1">
    <citation type="submission" date="2014-09" db="EMBL/GenBank/DDBJ databases">
        <authorList>
            <person name="Mudge J."/>
            <person name="Ramaraj T."/>
            <person name="Lindquist I.E."/>
            <person name="Bharti A.K."/>
            <person name="Sundararajan A."/>
            <person name="Cameron C.T."/>
            <person name="Woodward J.E."/>
            <person name="May G.D."/>
            <person name="Brubaker C."/>
            <person name="Broadhvest J."/>
            <person name="Wilkins T.A."/>
        </authorList>
    </citation>
    <scope>NUCLEOTIDE SEQUENCE</scope>
    <source>
        <strain evidence="2">cv. AKA8401</strain>
    </source>
</reference>
<organism evidence="1 2">
    <name type="scientific">Gossypium arboreum</name>
    <name type="common">Tree cotton</name>
    <name type="synonym">Gossypium nanking</name>
    <dbReference type="NCBI Taxonomy" id="29729"/>
    <lineage>
        <taxon>Eukaryota</taxon>
        <taxon>Viridiplantae</taxon>
        <taxon>Streptophyta</taxon>
        <taxon>Embryophyta</taxon>
        <taxon>Tracheophyta</taxon>
        <taxon>Spermatophyta</taxon>
        <taxon>Magnoliopsida</taxon>
        <taxon>eudicotyledons</taxon>
        <taxon>Gunneridae</taxon>
        <taxon>Pentapetalae</taxon>
        <taxon>rosids</taxon>
        <taxon>malvids</taxon>
        <taxon>Malvales</taxon>
        <taxon>Malvaceae</taxon>
        <taxon>Malvoideae</taxon>
        <taxon>Gossypium</taxon>
    </lineage>
</organism>
<dbReference type="EMBL" id="JRRC01274508">
    <property type="protein sequence ID" value="KHG02543.1"/>
    <property type="molecule type" value="Genomic_DNA"/>
</dbReference>
<dbReference type="Proteomes" id="UP000032142">
    <property type="component" value="Unassembled WGS sequence"/>
</dbReference>
<sequence>MAPNVSSAMPK</sequence>
<proteinExistence type="predicted"/>
<name>A0A0B0MK49_GOSAR</name>
<protein>
    <submittedName>
        <fullName evidence="1">Uncharacterized protein</fullName>
    </submittedName>
</protein>
<accession>A0A0B0MK49</accession>
<gene>
    <name evidence="1" type="ORF">F383_23937</name>
</gene>